<evidence type="ECO:0000313" key="3">
    <source>
        <dbReference type="EMBL" id="CUS21438.1"/>
    </source>
</evidence>
<dbReference type="AlphaFoldDB" id="A0A0P1KPC5"/>
<evidence type="ECO:0000313" key="4">
    <source>
        <dbReference type="Proteomes" id="UP000236544"/>
    </source>
</evidence>
<organism evidence="3 4">
    <name type="scientific">Lachancea quebecensis</name>
    <dbReference type="NCBI Taxonomy" id="1654605"/>
    <lineage>
        <taxon>Eukaryota</taxon>
        <taxon>Fungi</taxon>
        <taxon>Dikarya</taxon>
        <taxon>Ascomycota</taxon>
        <taxon>Saccharomycotina</taxon>
        <taxon>Saccharomycetes</taxon>
        <taxon>Saccharomycetales</taxon>
        <taxon>Saccharomycetaceae</taxon>
        <taxon>Lachancea</taxon>
    </lineage>
</organism>
<dbReference type="OrthoDB" id="4068335at2759"/>
<gene>
    <name evidence="3" type="ORF">LAQU0_S03e02608g</name>
</gene>
<keyword evidence="4" id="KW-1185">Reference proteome</keyword>
<dbReference type="EMBL" id="LN890565">
    <property type="protein sequence ID" value="CUS21438.1"/>
    <property type="molecule type" value="Genomic_DNA"/>
</dbReference>
<feature type="region of interest" description="Disordered" evidence="1">
    <location>
        <begin position="1"/>
        <end position="26"/>
    </location>
</feature>
<feature type="compositionally biased region" description="Polar residues" evidence="1">
    <location>
        <begin position="1"/>
        <end position="18"/>
    </location>
</feature>
<feature type="domain" description="Rrn9" evidence="2">
    <location>
        <begin position="43"/>
        <end position="107"/>
    </location>
</feature>
<accession>A0A0P1KPC5</accession>
<evidence type="ECO:0000259" key="2">
    <source>
        <dbReference type="Pfam" id="PF10680"/>
    </source>
</evidence>
<dbReference type="Proteomes" id="UP000236544">
    <property type="component" value="Unassembled WGS sequence"/>
</dbReference>
<reference evidence="4" key="1">
    <citation type="submission" date="2015-10" db="EMBL/GenBank/DDBJ databases">
        <authorList>
            <person name="Devillers H."/>
        </authorList>
    </citation>
    <scope>NUCLEOTIDE SEQUENCE [LARGE SCALE GENOMIC DNA]</scope>
</reference>
<name>A0A0P1KPC5_9SACH</name>
<proteinExistence type="predicted"/>
<sequence>MDSSNASETGVPNKTLSEPSEARKLDQAEREVLKEANELLESLEHTHRGDLALHLFSTHLLKSVLKAANKKKFALETNTFIKTQIKDNWTSWPNPGTVIDPRTNSLFEDSVVHQGPSKSLETGEISPAGLEHASNMVHAELNAVWQRSLAGMSSDAGITLDIDKMDIPSAISHSIMDKMDIFFKGLHTSVAAPNKLKLSQLANSSQLQISEVQQTRDPVSMNRKIKLDYRDIIIRGCQMQEDMYEIYVKSLELYRDIPSQYRKEEFKLPKRELRKYSSRSRRVTEGSISRSCVSKTSFINAGKLLKQSGLDFGTRTRLRQQLQKEKDRSKDQRTFLWVKGYHKEQGEESDKDRNCSVDDFHVPLRRDPSRRARKSLRENEV</sequence>
<dbReference type="Pfam" id="PF10680">
    <property type="entry name" value="RRN9"/>
    <property type="match status" value="1"/>
</dbReference>
<feature type="region of interest" description="Disordered" evidence="1">
    <location>
        <begin position="343"/>
        <end position="381"/>
    </location>
</feature>
<evidence type="ECO:0000256" key="1">
    <source>
        <dbReference type="SAM" id="MobiDB-lite"/>
    </source>
</evidence>
<protein>
    <submittedName>
        <fullName evidence="3">LAQU0S03e02608g1_1</fullName>
    </submittedName>
</protein>
<dbReference type="InterPro" id="IPR019622">
    <property type="entry name" value="Rrn9_dom"/>
</dbReference>